<sequence>MSSRFDPAILSGDPVHDEPCPRCRHVGTVVYDGNYWCTRCPWAMAEGGRPKRIIGAYLRQLKAEYLARDDARNAALMESYLQDIGMATARDQNPAEAAEKEKTATDPTNLPPRRHGISLDADSVRAEPDDAPAEAHDLTPQQAALIQHLGDDEINRAITQAVDDDFWAQYDAVRRCAIATLAQTHAAGA</sequence>
<dbReference type="EMBL" id="JBHUOG010000002">
    <property type="protein sequence ID" value="MFD2794618.1"/>
    <property type="molecule type" value="Genomic_DNA"/>
</dbReference>
<evidence type="ECO:0000313" key="3">
    <source>
        <dbReference type="Proteomes" id="UP001597479"/>
    </source>
</evidence>
<accession>A0ABW5VWE5</accession>
<gene>
    <name evidence="2" type="ORF">ACFS27_13760</name>
</gene>
<feature type="region of interest" description="Disordered" evidence="1">
    <location>
        <begin position="91"/>
        <end position="134"/>
    </location>
</feature>
<feature type="compositionally biased region" description="Basic and acidic residues" evidence="1">
    <location>
        <begin position="122"/>
        <end position="134"/>
    </location>
</feature>
<dbReference type="RefSeq" id="WP_377183881.1">
    <property type="nucleotide sequence ID" value="NZ_JBHUOG010000002.1"/>
</dbReference>
<evidence type="ECO:0000313" key="2">
    <source>
        <dbReference type="EMBL" id="MFD2794618.1"/>
    </source>
</evidence>
<name>A0ABW5VWE5_9MICO</name>
<protein>
    <submittedName>
        <fullName evidence="2">Uncharacterized protein</fullName>
    </submittedName>
</protein>
<evidence type="ECO:0000256" key="1">
    <source>
        <dbReference type="SAM" id="MobiDB-lite"/>
    </source>
</evidence>
<organism evidence="2 3">
    <name type="scientific">Promicromonospora vindobonensis</name>
    <dbReference type="NCBI Taxonomy" id="195748"/>
    <lineage>
        <taxon>Bacteria</taxon>
        <taxon>Bacillati</taxon>
        <taxon>Actinomycetota</taxon>
        <taxon>Actinomycetes</taxon>
        <taxon>Micrococcales</taxon>
        <taxon>Promicromonosporaceae</taxon>
        <taxon>Promicromonospora</taxon>
    </lineage>
</organism>
<reference evidence="3" key="1">
    <citation type="journal article" date="2019" name="Int. J. Syst. Evol. Microbiol.">
        <title>The Global Catalogue of Microorganisms (GCM) 10K type strain sequencing project: providing services to taxonomists for standard genome sequencing and annotation.</title>
        <authorList>
            <consortium name="The Broad Institute Genomics Platform"/>
            <consortium name="The Broad Institute Genome Sequencing Center for Infectious Disease"/>
            <person name="Wu L."/>
            <person name="Ma J."/>
        </authorList>
    </citation>
    <scope>NUCLEOTIDE SEQUENCE [LARGE SCALE GENOMIC DNA]</scope>
    <source>
        <strain evidence="3">CCM 7044</strain>
    </source>
</reference>
<comment type="caution">
    <text evidence="2">The sequence shown here is derived from an EMBL/GenBank/DDBJ whole genome shotgun (WGS) entry which is preliminary data.</text>
</comment>
<proteinExistence type="predicted"/>
<keyword evidence="3" id="KW-1185">Reference proteome</keyword>
<dbReference type="Proteomes" id="UP001597479">
    <property type="component" value="Unassembled WGS sequence"/>
</dbReference>